<dbReference type="InterPro" id="IPR029486">
    <property type="entry name" value="GH97_N"/>
</dbReference>
<dbReference type="InterPro" id="IPR029483">
    <property type="entry name" value="GH97_C"/>
</dbReference>
<evidence type="ECO:0000256" key="1">
    <source>
        <dbReference type="ARBA" id="ARBA00022801"/>
    </source>
</evidence>
<dbReference type="Gene3D" id="2.70.98.10">
    <property type="match status" value="1"/>
</dbReference>
<dbReference type="SUPFAM" id="SSF51445">
    <property type="entry name" value="(Trans)glycosidases"/>
    <property type="match status" value="1"/>
</dbReference>
<dbReference type="InterPro" id="IPR013785">
    <property type="entry name" value="Aldolase_TIM"/>
</dbReference>
<sequence precursor="true">MKQFKAHIKKTAIVLFSLFTVFPLFSQRNFTLKSPDENLEIKIEVGQNITYTLTHQGDLLLSPSMIAMEIEDGVDFGINSRVVKEKRNQVNQTILSPFYKKEQVEDVYNELILSFKDGFELVLRAYNEGAAYRFVSSRKQDFIVRNEIAEFNVGATNQAYIPYVKTDKVSKIDQLFNSFENTYTYSAVDQWEGDRLAFVPLLVETLSGKKIVITEADLEDYPGMYLENADKDSILNGFFAPYPKKIEQGGHNMLQEIVTEREEYIAQCKGRTSFPWRIITVASKDADLLDNDLVYQLASPSRIEDVSWVKPGKVAWEWWNDWNLYGVDFETGVNNATYKYYIDFASEHGIEYVILDEGWSVGQKADLFQVIPGINLPELVEYAEDRNVGIILWAGYHAFNKDIEGICKHYAEMGVKGFKVDFMDRDDQPMVHFHYEAAKIAAKYKLLLDYHGTYKPTGLQRTYPNVINFEGVHGLETMKWSENTVDQVTYDVTIPFIRMLAGPMDYTQGAMKNATKKNYHPVFSEAMSQGTRCRQLAQYIIFEAPLTMLCDSPSNYEREEESTEFIASVPTVWDETIALGGKVSEYVTIARRKDDVWYVGSMTNWDKRPVELDLSFLGAGKYQAEIFKDGINAGKVAKDYKKEVIDIPADRKLEISLAAGGGCAIKIYKLNDE</sequence>
<reference evidence="6" key="1">
    <citation type="submission" date="2016-12" db="EMBL/GenBank/DDBJ databases">
        <authorList>
            <person name="Song W.-J."/>
            <person name="Kurnit D.M."/>
        </authorList>
    </citation>
    <scope>NUCLEOTIDE SEQUENCE</scope>
</reference>
<dbReference type="GO" id="GO:0030246">
    <property type="term" value="F:carbohydrate binding"/>
    <property type="evidence" value="ECO:0007669"/>
    <property type="project" value="InterPro"/>
</dbReference>
<gene>
    <name evidence="6" type="primary">AglS6</name>
</gene>
<dbReference type="PANTHER" id="PTHR35803:SF2">
    <property type="entry name" value="RETAINING ALPHA-GALACTOSIDASE"/>
    <property type="match status" value="1"/>
</dbReference>
<dbReference type="GO" id="GO:0016798">
    <property type="term" value="F:hydrolase activity, acting on glycosyl bonds"/>
    <property type="evidence" value="ECO:0007669"/>
    <property type="project" value="UniProtKB-KW"/>
</dbReference>
<keyword evidence="1" id="KW-0378">Hydrolase</keyword>
<dbReference type="Gene3D" id="3.20.20.70">
    <property type="entry name" value="Aldolase class I"/>
    <property type="match status" value="1"/>
</dbReference>
<dbReference type="InterPro" id="IPR017853">
    <property type="entry name" value="GH"/>
</dbReference>
<dbReference type="Pfam" id="PF14508">
    <property type="entry name" value="GH97_N"/>
    <property type="match status" value="1"/>
</dbReference>
<name>A0A1W6DZF9_9ZZZZ</name>
<proteinExistence type="predicted"/>
<organism evidence="6">
    <name type="scientific">insect gut metagenome</name>
    <dbReference type="NCBI Taxonomy" id="1202446"/>
    <lineage>
        <taxon>unclassified sequences</taxon>
        <taxon>metagenomes</taxon>
        <taxon>organismal metagenomes</taxon>
    </lineage>
</organism>
<keyword evidence="2" id="KW-0326">Glycosidase</keyword>
<evidence type="ECO:0000256" key="2">
    <source>
        <dbReference type="ARBA" id="ARBA00023295"/>
    </source>
</evidence>
<dbReference type="Pfam" id="PF14509">
    <property type="entry name" value="GH97_C"/>
    <property type="match status" value="1"/>
</dbReference>
<accession>A0A1W6DZF9</accession>
<feature type="domain" description="Glycosyl-hydrolase 97 C-terminal oligomerisation" evidence="5">
    <location>
        <begin position="572"/>
        <end position="667"/>
    </location>
</feature>
<dbReference type="Pfam" id="PF10566">
    <property type="entry name" value="Glyco_hydro_97"/>
    <property type="match status" value="1"/>
</dbReference>
<evidence type="ECO:0000259" key="3">
    <source>
        <dbReference type="Pfam" id="PF10566"/>
    </source>
</evidence>
<dbReference type="InterPro" id="IPR013780">
    <property type="entry name" value="Glyco_hydro_b"/>
</dbReference>
<dbReference type="AlphaFoldDB" id="A0A1W6DZF9"/>
<dbReference type="Gene3D" id="2.60.40.1180">
    <property type="entry name" value="Golgi alpha-mannosidase II"/>
    <property type="match status" value="1"/>
</dbReference>
<feature type="domain" description="Glycosyl-hydrolase 97 catalytic" evidence="3">
    <location>
        <begin position="318"/>
        <end position="472"/>
    </location>
</feature>
<dbReference type="InterPro" id="IPR019563">
    <property type="entry name" value="GH97_catalytic"/>
</dbReference>
<protein>
    <submittedName>
        <fullName evidence="6">Alpha-glucosidase</fullName>
    </submittedName>
</protein>
<dbReference type="InterPro" id="IPR052720">
    <property type="entry name" value="Glycosyl_hydrolase_97"/>
</dbReference>
<dbReference type="InterPro" id="IPR014718">
    <property type="entry name" value="GH-type_carb-bd"/>
</dbReference>
<evidence type="ECO:0000259" key="4">
    <source>
        <dbReference type="Pfam" id="PF14508"/>
    </source>
</evidence>
<dbReference type="PANTHER" id="PTHR35803">
    <property type="entry name" value="GLUCAN 1,4-ALPHA-GLUCOSIDASE SUSB-RELATED"/>
    <property type="match status" value="1"/>
</dbReference>
<evidence type="ECO:0000313" key="6">
    <source>
        <dbReference type="EMBL" id="ARK08559.1"/>
    </source>
</evidence>
<feature type="domain" description="Glycosyl-hydrolase 97 N-terminal" evidence="4">
    <location>
        <begin position="32"/>
        <end position="300"/>
    </location>
</feature>
<dbReference type="EMBL" id="KY419228">
    <property type="protein sequence ID" value="ARK08559.1"/>
    <property type="molecule type" value="Genomic_DNA"/>
</dbReference>
<evidence type="ECO:0000259" key="5">
    <source>
        <dbReference type="Pfam" id="PF14509"/>
    </source>
</evidence>